<gene>
    <name evidence="2" type="ORF">GCM10010990_30960</name>
</gene>
<comment type="caution">
    <text evidence="2">The sequence shown here is derived from an EMBL/GenBank/DDBJ whole genome shotgun (WGS) entry which is preliminary data.</text>
</comment>
<dbReference type="RefSeq" id="WP_066771930.1">
    <property type="nucleotide sequence ID" value="NZ_BMIP01000008.1"/>
</dbReference>
<dbReference type="Gene3D" id="3.10.450.50">
    <property type="match status" value="1"/>
</dbReference>
<dbReference type="OrthoDB" id="7432584at2"/>
<dbReference type="InterPro" id="IPR037401">
    <property type="entry name" value="SnoaL-like"/>
</dbReference>
<reference evidence="2" key="1">
    <citation type="journal article" date="2014" name="Int. J. Syst. Evol. Microbiol.">
        <title>Complete genome sequence of Corynebacterium casei LMG S-19264T (=DSM 44701T), isolated from a smear-ripened cheese.</title>
        <authorList>
            <consortium name="US DOE Joint Genome Institute (JGI-PGF)"/>
            <person name="Walter F."/>
            <person name="Albersmeier A."/>
            <person name="Kalinowski J."/>
            <person name="Ruckert C."/>
        </authorList>
    </citation>
    <scope>NUCLEOTIDE SEQUENCE</scope>
    <source>
        <strain evidence="2">CGMCC 1.15360</strain>
    </source>
</reference>
<dbReference type="Pfam" id="PF13577">
    <property type="entry name" value="SnoaL_4"/>
    <property type="match status" value="1"/>
</dbReference>
<dbReference type="CDD" id="cd00531">
    <property type="entry name" value="NTF2_like"/>
    <property type="match status" value="1"/>
</dbReference>
<protein>
    <recommendedName>
        <fullName evidence="1">SnoaL-like domain-containing protein</fullName>
    </recommendedName>
</protein>
<reference evidence="2" key="2">
    <citation type="submission" date="2020-09" db="EMBL/GenBank/DDBJ databases">
        <authorList>
            <person name="Sun Q."/>
            <person name="Zhou Y."/>
        </authorList>
    </citation>
    <scope>NUCLEOTIDE SEQUENCE</scope>
    <source>
        <strain evidence="2">CGMCC 1.15360</strain>
    </source>
</reference>
<dbReference type="AlphaFoldDB" id="A0A917DY82"/>
<organism evidence="2 3">
    <name type="scientific">Croceicoccus mobilis</name>
    <dbReference type="NCBI Taxonomy" id="1703339"/>
    <lineage>
        <taxon>Bacteria</taxon>
        <taxon>Pseudomonadati</taxon>
        <taxon>Pseudomonadota</taxon>
        <taxon>Alphaproteobacteria</taxon>
        <taxon>Sphingomonadales</taxon>
        <taxon>Erythrobacteraceae</taxon>
        <taxon>Croceicoccus</taxon>
    </lineage>
</organism>
<evidence type="ECO:0000313" key="3">
    <source>
        <dbReference type="Proteomes" id="UP000612349"/>
    </source>
</evidence>
<dbReference type="Proteomes" id="UP000612349">
    <property type="component" value="Unassembled WGS sequence"/>
</dbReference>
<feature type="domain" description="SnoaL-like" evidence="1">
    <location>
        <begin position="9"/>
        <end position="131"/>
    </location>
</feature>
<dbReference type="EMBL" id="BMIP01000008">
    <property type="protein sequence ID" value="GGD78882.1"/>
    <property type="molecule type" value="Genomic_DNA"/>
</dbReference>
<accession>A0A917DY82</accession>
<sequence length="150" mass="16914">MSQMPEDVRTALERHLIEYCYAVDGLKDVEPLLDLFTDDAVADLTAIGLPMMNDKGDIRAFFEAVFADMTHHFHFISNFRPESWDADTGVGAMTAYVIGMGASKDGNTVEVQVKYRMECLQQDGAWKCRHYTISPMMPMPCSLSEIHGER</sequence>
<name>A0A917DY82_9SPHN</name>
<keyword evidence="3" id="KW-1185">Reference proteome</keyword>
<proteinExistence type="predicted"/>
<dbReference type="SUPFAM" id="SSF54427">
    <property type="entry name" value="NTF2-like"/>
    <property type="match status" value="1"/>
</dbReference>
<dbReference type="InterPro" id="IPR032710">
    <property type="entry name" value="NTF2-like_dom_sf"/>
</dbReference>
<evidence type="ECO:0000313" key="2">
    <source>
        <dbReference type="EMBL" id="GGD78882.1"/>
    </source>
</evidence>
<evidence type="ECO:0000259" key="1">
    <source>
        <dbReference type="Pfam" id="PF13577"/>
    </source>
</evidence>